<sequence length="235" mass="26937">MPARAPPLTQDDAFAREHGLTLKELCERLYHRHRDRMEVKKPRTAVANLTRVLTATLRMSERHSFHEMSMRDLSRASGLSIGALYSSIRDKDTLLEMVLDVVSDAVDRVLVAVPEAVRADPRVHLRWIVNRHIQLTEALPAWFKFAYLEAKAFGPSARKRARQEELATERLIREALDSGVRQGVFKLKDLEMTAALIKPLLQEWYLKRWKYHQRGISPEAYADAVMNLLEGSVLG</sequence>
<dbReference type="InterPro" id="IPR009057">
    <property type="entry name" value="Homeodomain-like_sf"/>
</dbReference>
<dbReference type="Pfam" id="PF17932">
    <property type="entry name" value="TetR_C_24"/>
    <property type="match status" value="1"/>
</dbReference>
<feature type="domain" description="HTH tetR-type" evidence="5">
    <location>
        <begin position="46"/>
        <end position="106"/>
    </location>
</feature>
<evidence type="ECO:0000256" key="1">
    <source>
        <dbReference type="ARBA" id="ARBA00023015"/>
    </source>
</evidence>
<dbReference type="PANTHER" id="PTHR30055:SF240">
    <property type="entry name" value="HTH-TYPE TRANSCRIPTIONAL REGULATOR ACRR"/>
    <property type="match status" value="1"/>
</dbReference>
<accession>A0ABU5H1C2</accession>
<dbReference type="RefSeq" id="WP_321545303.1">
    <property type="nucleotide sequence ID" value="NZ_JAXIVS010000003.1"/>
</dbReference>
<evidence type="ECO:0000256" key="3">
    <source>
        <dbReference type="ARBA" id="ARBA00023163"/>
    </source>
</evidence>
<dbReference type="SUPFAM" id="SSF48498">
    <property type="entry name" value="Tetracyclin repressor-like, C-terminal domain"/>
    <property type="match status" value="1"/>
</dbReference>
<evidence type="ECO:0000256" key="2">
    <source>
        <dbReference type="ARBA" id="ARBA00023125"/>
    </source>
</evidence>
<name>A0ABU5H1C2_9BACT</name>
<keyword evidence="2 4" id="KW-0238">DNA-binding</keyword>
<dbReference type="InterPro" id="IPR001647">
    <property type="entry name" value="HTH_TetR"/>
</dbReference>
<dbReference type="SUPFAM" id="SSF46689">
    <property type="entry name" value="Homeodomain-like"/>
    <property type="match status" value="1"/>
</dbReference>
<proteinExistence type="predicted"/>
<evidence type="ECO:0000256" key="4">
    <source>
        <dbReference type="PROSITE-ProRule" id="PRU00335"/>
    </source>
</evidence>
<evidence type="ECO:0000313" key="6">
    <source>
        <dbReference type="EMBL" id="MDY7226572.1"/>
    </source>
</evidence>
<evidence type="ECO:0000313" key="7">
    <source>
        <dbReference type="Proteomes" id="UP001291309"/>
    </source>
</evidence>
<keyword evidence="7" id="KW-1185">Reference proteome</keyword>
<dbReference type="Gene3D" id="1.10.10.60">
    <property type="entry name" value="Homeodomain-like"/>
    <property type="match status" value="1"/>
</dbReference>
<dbReference type="PROSITE" id="PS50977">
    <property type="entry name" value="HTH_TETR_2"/>
    <property type="match status" value="1"/>
</dbReference>
<comment type="caution">
    <text evidence="6">The sequence shown here is derived from an EMBL/GenBank/DDBJ whole genome shotgun (WGS) entry which is preliminary data.</text>
</comment>
<protein>
    <submittedName>
        <fullName evidence="6">TetR/AcrR family transcriptional regulator</fullName>
    </submittedName>
</protein>
<keyword evidence="3" id="KW-0804">Transcription</keyword>
<dbReference type="PANTHER" id="PTHR30055">
    <property type="entry name" value="HTH-TYPE TRANSCRIPTIONAL REGULATOR RUTR"/>
    <property type="match status" value="1"/>
</dbReference>
<feature type="DNA-binding region" description="H-T-H motif" evidence="4">
    <location>
        <begin position="69"/>
        <end position="88"/>
    </location>
</feature>
<keyword evidence="1" id="KW-0805">Transcription regulation</keyword>
<dbReference type="Gene3D" id="1.10.357.10">
    <property type="entry name" value="Tetracycline Repressor, domain 2"/>
    <property type="match status" value="1"/>
</dbReference>
<reference evidence="6 7" key="1">
    <citation type="submission" date="2023-12" db="EMBL/GenBank/DDBJ databases">
        <title>the genome sequence of Hyalangium sp. s54d21.</title>
        <authorList>
            <person name="Zhang X."/>
        </authorList>
    </citation>
    <scope>NUCLEOTIDE SEQUENCE [LARGE SCALE GENOMIC DNA]</scope>
    <source>
        <strain evidence="7">s54d21</strain>
    </source>
</reference>
<dbReference type="InterPro" id="IPR041490">
    <property type="entry name" value="KstR2_TetR_C"/>
</dbReference>
<evidence type="ECO:0000259" key="5">
    <source>
        <dbReference type="PROSITE" id="PS50977"/>
    </source>
</evidence>
<dbReference type="InterPro" id="IPR036271">
    <property type="entry name" value="Tet_transcr_reg_TetR-rel_C_sf"/>
</dbReference>
<dbReference type="InterPro" id="IPR050109">
    <property type="entry name" value="HTH-type_TetR-like_transc_reg"/>
</dbReference>
<gene>
    <name evidence="6" type="ORF">SYV04_09250</name>
</gene>
<dbReference type="EMBL" id="JAXIVS010000003">
    <property type="protein sequence ID" value="MDY7226572.1"/>
    <property type="molecule type" value="Genomic_DNA"/>
</dbReference>
<dbReference type="Pfam" id="PF00440">
    <property type="entry name" value="TetR_N"/>
    <property type="match status" value="1"/>
</dbReference>
<organism evidence="6 7">
    <name type="scientific">Hyalangium rubrum</name>
    <dbReference type="NCBI Taxonomy" id="3103134"/>
    <lineage>
        <taxon>Bacteria</taxon>
        <taxon>Pseudomonadati</taxon>
        <taxon>Myxococcota</taxon>
        <taxon>Myxococcia</taxon>
        <taxon>Myxococcales</taxon>
        <taxon>Cystobacterineae</taxon>
        <taxon>Archangiaceae</taxon>
        <taxon>Hyalangium</taxon>
    </lineage>
</organism>
<dbReference type="Proteomes" id="UP001291309">
    <property type="component" value="Unassembled WGS sequence"/>
</dbReference>